<dbReference type="SMART" id="SM00554">
    <property type="entry name" value="FAS1"/>
    <property type="match status" value="1"/>
</dbReference>
<evidence type="ECO:0000313" key="4">
    <source>
        <dbReference type="Proteomes" id="UP000095751"/>
    </source>
</evidence>
<dbReference type="Gene3D" id="2.30.180.10">
    <property type="entry name" value="FAS1 domain"/>
    <property type="match status" value="1"/>
</dbReference>
<dbReference type="Pfam" id="PF02469">
    <property type="entry name" value="Fasciclin"/>
    <property type="match status" value="1"/>
</dbReference>
<keyword evidence="4" id="KW-1185">Reference proteome</keyword>
<accession>A0A1E7FH00</accession>
<keyword evidence="1" id="KW-0472">Membrane</keyword>
<feature type="domain" description="FAS1" evidence="2">
    <location>
        <begin position="18"/>
        <end position="178"/>
    </location>
</feature>
<protein>
    <recommendedName>
        <fullName evidence="2">FAS1 domain-containing protein</fullName>
    </recommendedName>
</protein>
<dbReference type="AlphaFoldDB" id="A0A1E7FH00"/>
<evidence type="ECO:0000259" key="2">
    <source>
        <dbReference type="PROSITE" id="PS50213"/>
    </source>
</evidence>
<dbReference type="InterPro" id="IPR000782">
    <property type="entry name" value="FAS1_domain"/>
</dbReference>
<sequence length="462" mass="52407">MSNVSSDSTGAGVSSVSSTAPYSTFLEDPDIRGDAEFLDWVSFYHYSKYVASLKDALSASNGPSTIFVPSLAAFETLGYTVPTKCLLFGTNEKEYNEYNDYYKTNNLASILLYHVIQGTVVFSSDFINEKMIPTMNGESVEISGNTSIVTVNGVVVNDGMSTIATSNGNVIYEIDRVLLPPSFVTNLPDILAACDEPFANKYCKGQREKFDFAGTQNCASCGGYFQEDQNCYYAYPSKSLRQDRLYCIDECQWFNAYCTEECCWDTYAEQPELAQPFEEECFPEQCWRSEFKSWTVAPCDPNVTIRAGWHVAKKSKQFNRQRSKTCDVHEFSKQNSLTSVWHADCTTMWQDTKYFSSCDDRNMAVAVWMEDKDGNFAGYYIDPHEQQIGPTSDTCLIEEKIRIMIWLVPLLILVLIMCCCCFFRWRERRRNLQNPTAALDDEFSLEDNNTAVDSDSVDNEKS</sequence>
<evidence type="ECO:0000256" key="1">
    <source>
        <dbReference type="SAM" id="Phobius"/>
    </source>
</evidence>
<dbReference type="InParanoid" id="A0A1E7FH00"/>
<feature type="transmembrane region" description="Helical" evidence="1">
    <location>
        <begin position="403"/>
        <end position="423"/>
    </location>
</feature>
<organism evidence="3 4">
    <name type="scientific">Fragilariopsis cylindrus CCMP1102</name>
    <dbReference type="NCBI Taxonomy" id="635003"/>
    <lineage>
        <taxon>Eukaryota</taxon>
        <taxon>Sar</taxon>
        <taxon>Stramenopiles</taxon>
        <taxon>Ochrophyta</taxon>
        <taxon>Bacillariophyta</taxon>
        <taxon>Bacillariophyceae</taxon>
        <taxon>Bacillariophycidae</taxon>
        <taxon>Bacillariales</taxon>
        <taxon>Bacillariaceae</taxon>
        <taxon>Fragilariopsis</taxon>
    </lineage>
</organism>
<dbReference type="InterPro" id="IPR036378">
    <property type="entry name" value="FAS1_dom_sf"/>
</dbReference>
<proteinExistence type="predicted"/>
<dbReference type="InterPro" id="IPR050904">
    <property type="entry name" value="Adhesion/Biosynth-related"/>
</dbReference>
<name>A0A1E7FH00_9STRA</name>
<evidence type="ECO:0000313" key="3">
    <source>
        <dbReference type="EMBL" id="OEU17305.1"/>
    </source>
</evidence>
<dbReference type="PROSITE" id="PS50213">
    <property type="entry name" value="FAS1"/>
    <property type="match status" value="1"/>
</dbReference>
<dbReference type="Proteomes" id="UP000095751">
    <property type="component" value="Unassembled WGS sequence"/>
</dbReference>
<dbReference type="EMBL" id="KV784357">
    <property type="protein sequence ID" value="OEU17305.1"/>
    <property type="molecule type" value="Genomic_DNA"/>
</dbReference>
<keyword evidence="1" id="KW-0812">Transmembrane</keyword>
<dbReference type="KEGG" id="fcy:FRACYDRAFT_237716"/>
<dbReference type="SUPFAM" id="SSF82153">
    <property type="entry name" value="FAS1 domain"/>
    <property type="match status" value="1"/>
</dbReference>
<reference evidence="3 4" key="1">
    <citation type="submission" date="2016-09" db="EMBL/GenBank/DDBJ databases">
        <title>Extensive genetic diversity and differential bi-allelic expression allows diatom success in the polar Southern Ocean.</title>
        <authorList>
            <consortium name="DOE Joint Genome Institute"/>
            <person name="Mock T."/>
            <person name="Otillar R.P."/>
            <person name="Strauss J."/>
            <person name="Dupont C."/>
            <person name="Frickenhaus S."/>
            <person name="Maumus F."/>
            <person name="Mcmullan M."/>
            <person name="Sanges R."/>
            <person name="Schmutz J."/>
            <person name="Toseland A."/>
            <person name="Valas R."/>
            <person name="Veluchamy A."/>
            <person name="Ward B.J."/>
            <person name="Allen A."/>
            <person name="Barry K."/>
            <person name="Falciatore A."/>
            <person name="Ferrante M."/>
            <person name="Fortunato A.E."/>
            <person name="Gloeckner G."/>
            <person name="Gruber A."/>
            <person name="Hipkin R."/>
            <person name="Janech M."/>
            <person name="Kroth P."/>
            <person name="Leese F."/>
            <person name="Lindquist E."/>
            <person name="Lyon B.R."/>
            <person name="Martin J."/>
            <person name="Mayer C."/>
            <person name="Parker M."/>
            <person name="Quesneville H."/>
            <person name="Raymond J."/>
            <person name="Uhlig C."/>
            <person name="Valentin K.U."/>
            <person name="Worden A.Z."/>
            <person name="Armbrust E.V."/>
            <person name="Bowler C."/>
            <person name="Green B."/>
            <person name="Moulton V."/>
            <person name="Van Oosterhout C."/>
            <person name="Grigoriev I."/>
        </authorList>
    </citation>
    <scope>NUCLEOTIDE SEQUENCE [LARGE SCALE GENOMIC DNA]</scope>
    <source>
        <strain evidence="3 4">CCMP1102</strain>
    </source>
</reference>
<dbReference type="PANTHER" id="PTHR10900">
    <property type="entry name" value="PERIOSTIN-RELATED"/>
    <property type="match status" value="1"/>
</dbReference>
<keyword evidence="1" id="KW-1133">Transmembrane helix</keyword>
<dbReference type="PANTHER" id="PTHR10900:SF77">
    <property type="entry name" value="FI19380P1"/>
    <property type="match status" value="1"/>
</dbReference>
<gene>
    <name evidence="3" type="ORF">FRACYDRAFT_237716</name>
</gene>